<keyword evidence="3" id="KW-1185">Reference proteome</keyword>
<dbReference type="PANTHER" id="PTHR24148">
    <property type="entry name" value="ANKYRIN REPEAT DOMAIN-CONTAINING PROTEIN 39 HOMOLOG-RELATED"/>
    <property type="match status" value="1"/>
</dbReference>
<protein>
    <recommendedName>
        <fullName evidence="1">Heterokaryon incompatibility domain-containing protein</fullName>
    </recommendedName>
</protein>
<comment type="caution">
    <text evidence="2">The sequence shown here is derived from an EMBL/GenBank/DDBJ whole genome shotgun (WGS) entry which is preliminary data.</text>
</comment>
<dbReference type="Pfam" id="PF06985">
    <property type="entry name" value="HET"/>
    <property type="match status" value="1"/>
</dbReference>
<dbReference type="STRING" id="914237.A0A1E1LCS8"/>
<evidence type="ECO:0000313" key="3">
    <source>
        <dbReference type="Proteomes" id="UP000178129"/>
    </source>
</evidence>
<dbReference type="PANTHER" id="PTHR24148:SF64">
    <property type="entry name" value="HETEROKARYON INCOMPATIBILITY DOMAIN-CONTAINING PROTEIN"/>
    <property type="match status" value="1"/>
</dbReference>
<dbReference type="AlphaFoldDB" id="A0A1E1LCS8"/>
<evidence type="ECO:0000313" key="2">
    <source>
        <dbReference type="EMBL" id="CZT08242.1"/>
    </source>
</evidence>
<evidence type="ECO:0000259" key="1">
    <source>
        <dbReference type="Pfam" id="PF06985"/>
    </source>
</evidence>
<dbReference type="Proteomes" id="UP000178129">
    <property type="component" value="Unassembled WGS sequence"/>
</dbReference>
<accession>A0A1E1LCS8</accession>
<organism evidence="2 3">
    <name type="scientific">Rhynchosporium graminicola</name>
    <dbReference type="NCBI Taxonomy" id="2792576"/>
    <lineage>
        <taxon>Eukaryota</taxon>
        <taxon>Fungi</taxon>
        <taxon>Dikarya</taxon>
        <taxon>Ascomycota</taxon>
        <taxon>Pezizomycotina</taxon>
        <taxon>Leotiomycetes</taxon>
        <taxon>Helotiales</taxon>
        <taxon>Ploettnerulaceae</taxon>
        <taxon>Rhynchosporium</taxon>
    </lineage>
</organism>
<dbReference type="InParanoid" id="A0A1E1LCS8"/>
<dbReference type="Pfam" id="PF26639">
    <property type="entry name" value="Het-6_barrel"/>
    <property type="match status" value="1"/>
</dbReference>
<name>A0A1E1LCS8_9HELO</name>
<dbReference type="EMBL" id="FJUW01000046">
    <property type="protein sequence ID" value="CZT08242.1"/>
    <property type="molecule type" value="Genomic_DNA"/>
</dbReference>
<proteinExistence type="predicted"/>
<sequence length="628" mass="71880">MVGHQHSPLPSSDFIRLVKIEPGNEQRELIRLSISQTRLRVAPKYDALSYEWGTRMWDKHVLCNGQELQVTKNLAVALKSLRLADESRWIWIDAVCIDQANIPERNQQVSIMRNIYAQADTVLIWIGDELASSKQVFRLITSLAKLWLVREVARLRVGDRKPPLRSKPSRAEESSLLLQDSLLWESLHTHFSSTYFKRTWIIQEIAVSTRAIVVCGRQQVAWKLFHWAASFISLTTSLIHQAPDTGVFGTIPFIPNITSMSKQNDIDPLSFYLRFVQNSKCSDPRDKVFGVLGIRRDSQEVDPRLRLMLQVDYKKSVQQVYQDAAEYIILSQQDLEICYAQPLTSKVVQGLPSWVPDWSFRMDEAPAGFLLSGYNVRRLLPGNISFDCGSMYVDGLMLDSIDFTTSTMSCESPLPDIKRIILHLCQSVDVDEASADYWGKTGDAFFDMLPYLGSSTYKNGDSVFEALWRTLIGNTANFEPAKPEFVRHFWAVLDTLVLRERGIIFDRHNFGWDLEQDPRTARRLDNDPIAQQFWQTAQEGQTHLFFLELVNTIQGRVFFTTSRGYMGFGAMSARVGDQVCILGGGWTPFILRNHSTHFEMIGDSYLHGMMRGETLDLGEPRVKRFKIR</sequence>
<dbReference type="InterPro" id="IPR010730">
    <property type="entry name" value="HET"/>
</dbReference>
<feature type="domain" description="Heterokaryon incompatibility" evidence="1">
    <location>
        <begin position="45"/>
        <end position="204"/>
    </location>
</feature>
<gene>
    <name evidence="2" type="ORF">RCO7_11207</name>
</gene>
<reference evidence="3" key="1">
    <citation type="submission" date="2016-03" db="EMBL/GenBank/DDBJ databases">
        <authorList>
            <person name="Ploux O."/>
        </authorList>
    </citation>
    <scope>NUCLEOTIDE SEQUENCE [LARGE SCALE GENOMIC DNA]</scope>
    <source>
        <strain evidence="3">UK7</strain>
    </source>
</reference>
<dbReference type="InterPro" id="IPR052895">
    <property type="entry name" value="HetReg/Transcr_Mod"/>
</dbReference>